<reference evidence="3" key="1">
    <citation type="submission" date="2011-03" db="EMBL/GenBank/DDBJ databases">
        <title>Draft genome sequence of Brevundimonas diminuta.</title>
        <authorList>
            <person name="Brown P.J.B."/>
            <person name="Buechlein A."/>
            <person name="Hemmerich C."/>
            <person name="Brun Y.V."/>
        </authorList>
    </citation>
    <scope>NUCLEOTIDE SEQUENCE [LARGE SCALE GENOMIC DNA]</scope>
    <source>
        <strain evidence="3">C19</strain>
    </source>
</reference>
<gene>
    <name evidence="2" type="ORF">ABI_42860</name>
</gene>
<organism evidence="2 3">
    <name type="scientific">Asticcacaulis biprosthecium C19</name>
    <dbReference type="NCBI Taxonomy" id="715226"/>
    <lineage>
        <taxon>Bacteria</taxon>
        <taxon>Pseudomonadati</taxon>
        <taxon>Pseudomonadota</taxon>
        <taxon>Alphaproteobacteria</taxon>
        <taxon>Caulobacterales</taxon>
        <taxon>Caulobacteraceae</taxon>
        <taxon>Asticcacaulis</taxon>
    </lineage>
</organism>
<accession>F4QSZ3</accession>
<keyword evidence="3" id="KW-1185">Reference proteome</keyword>
<keyword evidence="1" id="KW-0472">Membrane</keyword>
<evidence type="ECO:0000256" key="1">
    <source>
        <dbReference type="SAM" id="Phobius"/>
    </source>
</evidence>
<keyword evidence="1" id="KW-1133">Transmembrane helix</keyword>
<dbReference type="AlphaFoldDB" id="F4QSZ3"/>
<dbReference type="HOGENOM" id="CLU_2803179_0_0_5"/>
<dbReference type="STRING" id="715226.ABI_42860"/>
<dbReference type="Proteomes" id="UP000006512">
    <property type="component" value="Unassembled WGS sequence"/>
</dbReference>
<protein>
    <submittedName>
        <fullName evidence="2">Uncharacterized protein</fullName>
    </submittedName>
</protein>
<keyword evidence="1" id="KW-0812">Transmembrane</keyword>
<sequence>MTDANDKKAYLAAQSRRNLFIAGGLLVFVILVFFVTMVQMGRNTRGEKLKVLKDQAAAASSAAPASQ</sequence>
<evidence type="ECO:0000313" key="2">
    <source>
        <dbReference type="EMBL" id="EGF89863.1"/>
    </source>
</evidence>
<name>F4QSZ3_9CAUL</name>
<dbReference type="RefSeq" id="WP_006275060.1">
    <property type="nucleotide sequence ID" value="NZ_GL883080.1"/>
</dbReference>
<feature type="transmembrane region" description="Helical" evidence="1">
    <location>
        <begin position="20"/>
        <end position="40"/>
    </location>
</feature>
<evidence type="ECO:0000313" key="3">
    <source>
        <dbReference type="Proteomes" id="UP000006512"/>
    </source>
</evidence>
<proteinExistence type="predicted"/>
<dbReference type="EMBL" id="GL883080">
    <property type="protein sequence ID" value="EGF89863.1"/>
    <property type="molecule type" value="Genomic_DNA"/>
</dbReference>